<dbReference type="OrthoDB" id="2664633at2"/>
<sequence length="499" mass="55153">MKNNLTQKIAASADNVKASSLASNNPLQLLARPKGKGSNPFQLLADAVSRYPSSNKQVMQMKHELGPDNGDWKKPAGFVLDDAFGATLGKKGLNYGYKMGNDNSPVLASSQLSKANAGNMLRPKGKQAFVEKIEKNDSRDQPYIDQYGYVGSQERAVFGRERIQTYDGGHLIGHQFFGKKADVHGNLAPQHNQFNQLSWRLFEEIVQEGFYNPGNKYSSGAYGEEVKVDVSLTYSPDTYQRSLLELHKSGVIDDDQYDCIKTDTPMKDTDQLTFTSFVPVTWSGKAKATDPLAKSQITSRPHKGGYAYNMQQTNSDVEGMVGVDSDDEYMPASQETHGALGNSIIDLTDSTLTFGGNNEESFYGIQSVPRDLSKQKAATLKDYYYLNKSKNGSIKSTILKMIPPNLSKPVSMTHLKTLDIKKSPTVLEAEDDQFAELVDKIGHKTVCKQLVFKLQTSTMPTNKEETKKFLTKVAIASVIKPGTPKTKFLSLWTDSNFGI</sequence>
<gene>
    <name evidence="2" type="ORF">SAMN05421788_109236</name>
</gene>
<dbReference type="Pfam" id="PF13930">
    <property type="entry name" value="Endonuclea_NS_2"/>
    <property type="match status" value="1"/>
</dbReference>
<feature type="domain" description="Type VII secretion system protein EssD-like" evidence="1">
    <location>
        <begin position="161"/>
        <end position="237"/>
    </location>
</feature>
<dbReference type="KEGG" id="fln:FLA_3430"/>
<organism evidence="2 3">
    <name type="scientific">Filimonas lacunae</name>
    <dbReference type="NCBI Taxonomy" id="477680"/>
    <lineage>
        <taxon>Bacteria</taxon>
        <taxon>Pseudomonadati</taxon>
        <taxon>Bacteroidota</taxon>
        <taxon>Chitinophagia</taxon>
        <taxon>Chitinophagales</taxon>
        <taxon>Chitinophagaceae</taxon>
        <taxon>Filimonas</taxon>
    </lineage>
</organism>
<name>A0A173MII0_9BACT</name>
<dbReference type="EMBL" id="FTOR01000009">
    <property type="protein sequence ID" value="SIT30482.1"/>
    <property type="molecule type" value="Genomic_DNA"/>
</dbReference>
<proteinExistence type="predicted"/>
<keyword evidence="2" id="KW-0255">Endonuclease</keyword>
<dbReference type="Gene3D" id="3.40.570.10">
    <property type="entry name" value="Extracellular Endonuclease, subunit A"/>
    <property type="match status" value="1"/>
</dbReference>
<dbReference type="AlphaFoldDB" id="A0A173MII0"/>
<keyword evidence="3" id="KW-1185">Reference proteome</keyword>
<evidence type="ECO:0000313" key="2">
    <source>
        <dbReference type="EMBL" id="SIT30482.1"/>
    </source>
</evidence>
<evidence type="ECO:0000313" key="3">
    <source>
        <dbReference type="Proteomes" id="UP000186917"/>
    </source>
</evidence>
<keyword evidence="2" id="KW-0540">Nuclease</keyword>
<dbReference type="InterPro" id="IPR044929">
    <property type="entry name" value="DNA/RNA_non-sp_Endonuclease_sf"/>
</dbReference>
<reference evidence="3" key="1">
    <citation type="submission" date="2017-01" db="EMBL/GenBank/DDBJ databases">
        <authorList>
            <person name="Varghese N."/>
            <person name="Submissions S."/>
        </authorList>
    </citation>
    <scope>NUCLEOTIDE SEQUENCE [LARGE SCALE GENOMIC DNA]</scope>
    <source>
        <strain evidence="3">DSM 21054</strain>
    </source>
</reference>
<protein>
    <submittedName>
        <fullName evidence="2">DNA/RNA non-specific endonuclease</fullName>
    </submittedName>
</protein>
<evidence type="ECO:0000259" key="1">
    <source>
        <dbReference type="Pfam" id="PF13930"/>
    </source>
</evidence>
<dbReference type="GO" id="GO:0004519">
    <property type="term" value="F:endonuclease activity"/>
    <property type="evidence" value="ECO:0007669"/>
    <property type="project" value="UniProtKB-KW"/>
</dbReference>
<keyword evidence="2" id="KW-0378">Hydrolase</keyword>
<dbReference type="InterPro" id="IPR044927">
    <property type="entry name" value="Endonuclea_NS_2"/>
</dbReference>
<accession>A0A173MII0</accession>
<dbReference type="Proteomes" id="UP000186917">
    <property type="component" value="Unassembled WGS sequence"/>
</dbReference>
<dbReference type="RefSeq" id="WP_076381545.1">
    <property type="nucleotide sequence ID" value="NZ_AP017422.1"/>
</dbReference>